<dbReference type="EMBL" id="BGZK01002804">
    <property type="protein sequence ID" value="GBP96573.1"/>
    <property type="molecule type" value="Genomic_DNA"/>
</dbReference>
<keyword evidence="2" id="KW-1185">Reference proteome</keyword>
<dbReference type="Proteomes" id="UP000299102">
    <property type="component" value="Unassembled WGS sequence"/>
</dbReference>
<accession>A0A4C2AB11</accession>
<comment type="caution">
    <text evidence="1">The sequence shown here is derived from an EMBL/GenBank/DDBJ whole genome shotgun (WGS) entry which is preliminary data.</text>
</comment>
<organism evidence="1 2">
    <name type="scientific">Eumeta variegata</name>
    <name type="common">Bagworm moth</name>
    <name type="synonym">Eumeta japonica</name>
    <dbReference type="NCBI Taxonomy" id="151549"/>
    <lineage>
        <taxon>Eukaryota</taxon>
        <taxon>Metazoa</taxon>
        <taxon>Ecdysozoa</taxon>
        <taxon>Arthropoda</taxon>
        <taxon>Hexapoda</taxon>
        <taxon>Insecta</taxon>
        <taxon>Pterygota</taxon>
        <taxon>Neoptera</taxon>
        <taxon>Endopterygota</taxon>
        <taxon>Lepidoptera</taxon>
        <taxon>Glossata</taxon>
        <taxon>Ditrysia</taxon>
        <taxon>Tineoidea</taxon>
        <taxon>Psychidae</taxon>
        <taxon>Oiketicinae</taxon>
        <taxon>Eumeta</taxon>
    </lineage>
</organism>
<gene>
    <name evidence="1" type="ORF">EVAR_72099_1</name>
</gene>
<proteinExistence type="predicted"/>
<name>A0A4C2AB11_EUMVA</name>
<protein>
    <submittedName>
        <fullName evidence="1">Uncharacterized protein</fullName>
    </submittedName>
</protein>
<evidence type="ECO:0000313" key="1">
    <source>
        <dbReference type="EMBL" id="GBP96573.1"/>
    </source>
</evidence>
<dbReference type="AlphaFoldDB" id="A0A4C2AB11"/>
<reference evidence="1 2" key="1">
    <citation type="journal article" date="2019" name="Commun. Biol.">
        <title>The bagworm genome reveals a unique fibroin gene that provides high tensile strength.</title>
        <authorList>
            <person name="Kono N."/>
            <person name="Nakamura H."/>
            <person name="Ohtoshi R."/>
            <person name="Tomita M."/>
            <person name="Numata K."/>
            <person name="Arakawa K."/>
        </authorList>
    </citation>
    <scope>NUCLEOTIDE SEQUENCE [LARGE SCALE GENOMIC DNA]</scope>
</reference>
<evidence type="ECO:0000313" key="2">
    <source>
        <dbReference type="Proteomes" id="UP000299102"/>
    </source>
</evidence>
<sequence>MGAVDDLFFIGSIRGERPCGPSKSGWSPPPMDTCALQAFNIEKAILLKNPVSKFVGNTAYVSESSGGSLRLHHFTLSLLVLLLVFEKNTMMRVHFSNAVSKTTTINPSSITHSCQEAGDALVTPLGLEIITGGGDYLLSDGSPVRLFFGNTT</sequence>